<dbReference type="AlphaFoldDB" id="F8F7B9"/>
<sequence length="67" mass="8049">MQIESEYVLIVHTDDDIHIRSVLMEGDLAEAMDLRRYAERHHSRAERVEMITKEEFNARLDRMLSEF</sequence>
<evidence type="ECO:0000313" key="1">
    <source>
        <dbReference type="EMBL" id="AEI45928.1"/>
    </source>
</evidence>
<dbReference type="HOGENOM" id="CLU_2808361_0_0_9"/>
<name>F8F7B9_PAEMK</name>
<protein>
    <submittedName>
        <fullName evidence="1">Uncharacterized protein</fullName>
    </submittedName>
</protein>
<gene>
    <name evidence="1" type="ordered locus">KNP414_07424</name>
</gene>
<reference evidence="1 2" key="2">
    <citation type="journal article" date="2013" name="Genome Announc.">
        <title>Genome Sequence of Growth-Improving Paenibacillus mucilaginosus Strain KNP414.</title>
        <authorList>
            <person name="Lu J.J."/>
            <person name="Wang J.F."/>
            <person name="Hu X.F."/>
        </authorList>
    </citation>
    <scope>NUCLEOTIDE SEQUENCE [LARGE SCALE GENOMIC DNA]</scope>
    <source>
        <strain evidence="1 2">KNP414</strain>
    </source>
</reference>
<evidence type="ECO:0000313" key="2">
    <source>
        <dbReference type="Proteomes" id="UP000006620"/>
    </source>
</evidence>
<dbReference type="EMBL" id="CP002869">
    <property type="protein sequence ID" value="AEI45928.1"/>
    <property type="molecule type" value="Genomic_DNA"/>
</dbReference>
<organism evidence="1 2">
    <name type="scientific">Paenibacillus mucilaginosus (strain KNP414)</name>
    <dbReference type="NCBI Taxonomy" id="1036673"/>
    <lineage>
        <taxon>Bacteria</taxon>
        <taxon>Bacillati</taxon>
        <taxon>Bacillota</taxon>
        <taxon>Bacilli</taxon>
        <taxon>Bacillales</taxon>
        <taxon>Paenibacillaceae</taxon>
        <taxon>Paenibacillus</taxon>
    </lineage>
</organism>
<dbReference type="KEGG" id="pms:KNP414_07424"/>
<accession>F8F7B9</accession>
<reference evidence="2" key="1">
    <citation type="submission" date="2011-06" db="EMBL/GenBank/DDBJ databases">
        <title>Complete genome sequence of Paenibacillus mucilaginosus KNP414.</title>
        <authorList>
            <person name="Wang J."/>
            <person name="Hu S."/>
            <person name="Hu X."/>
            <person name="Zhang B."/>
            <person name="Dong D."/>
            <person name="Zhang S."/>
            <person name="Zhao K."/>
            <person name="Wu D."/>
        </authorList>
    </citation>
    <scope>NUCLEOTIDE SEQUENCE [LARGE SCALE GENOMIC DNA]</scope>
    <source>
        <strain evidence="2">KNP414</strain>
    </source>
</reference>
<proteinExistence type="predicted"/>
<dbReference type="Proteomes" id="UP000006620">
    <property type="component" value="Chromosome"/>
</dbReference>
<dbReference type="PATRIC" id="fig|1036673.3.peg.6928"/>
<dbReference type="RefSeq" id="WP_013921069.1">
    <property type="nucleotide sequence ID" value="NC_015690.1"/>
</dbReference>